<dbReference type="InterPro" id="IPR011032">
    <property type="entry name" value="GroES-like_sf"/>
</dbReference>
<dbReference type="Gene3D" id="3.90.180.10">
    <property type="entry name" value="Medium-chain alcohol dehydrogenases, catalytic domain"/>
    <property type="match status" value="1"/>
</dbReference>
<dbReference type="GO" id="GO:0016491">
    <property type="term" value="F:oxidoreductase activity"/>
    <property type="evidence" value="ECO:0007669"/>
    <property type="project" value="UniProtKB-KW"/>
</dbReference>
<comment type="similarity">
    <text evidence="1">Belongs to the zinc-containing alcohol dehydrogenase family. Quinone oxidoreductase subfamily.</text>
</comment>
<feature type="domain" description="Enoyl reductase (ER)" evidence="4">
    <location>
        <begin position="57"/>
        <end position="384"/>
    </location>
</feature>
<dbReference type="PANTHER" id="PTHR44054">
    <property type="entry name" value="SYNAPTIC VESICLE MEMBRANE PROTEIN VAT-1 HOMOLOG-LIKE"/>
    <property type="match status" value="1"/>
</dbReference>
<dbReference type="Proteomes" id="UP000515135">
    <property type="component" value="Unplaced"/>
</dbReference>
<dbReference type="SUPFAM" id="SSF51735">
    <property type="entry name" value="NAD(P)-binding Rossmann-fold domains"/>
    <property type="match status" value="1"/>
</dbReference>
<dbReference type="PANTHER" id="PTHR44054:SF2">
    <property type="entry name" value="SYNAPTIC VESICLE MEMBRANE PROTEIN VAT-1 HOMOLOG-LIKE"/>
    <property type="match status" value="1"/>
</dbReference>
<reference evidence="6" key="1">
    <citation type="submission" date="2025-08" db="UniProtKB">
        <authorList>
            <consortium name="RefSeq"/>
        </authorList>
    </citation>
    <scope>IDENTIFICATION</scope>
    <source>
        <tissue evidence="6">Gonad</tissue>
    </source>
</reference>
<dbReference type="RefSeq" id="XP_019629494.1">
    <property type="nucleotide sequence ID" value="XM_019773935.1"/>
</dbReference>
<accession>A0A6P4Z6E5</accession>
<dbReference type="InterPro" id="IPR020843">
    <property type="entry name" value="ER"/>
</dbReference>
<dbReference type="CDD" id="cd08275">
    <property type="entry name" value="MDR3"/>
    <property type="match status" value="1"/>
</dbReference>
<organism evidence="5 6">
    <name type="scientific">Branchiostoma belcheri</name>
    <name type="common">Amphioxus</name>
    <dbReference type="NCBI Taxonomy" id="7741"/>
    <lineage>
        <taxon>Eukaryota</taxon>
        <taxon>Metazoa</taxon>
        <taxon>Chordata</taxon>
        <taxon>Cephalochordata</taxon>
        <taxon>Leptocardii</taxon>
        <taxon>Amphioxiformes</taxon>
        <taxon>Branchiostomatidae</taxon>
        <taxon>Branchiostoma</taxon>
    </lineage>
</organism>
<feature type="compositionally biased region" description="Low complexity" evidence="3">
    <location>
        <begin position="1"/>
        <end position="15"/>
    </location>
</feature>
<sequence>MPGETAETAPAENATSQPEEPEKPAADGEAAKAEDAAPEPEAPPEKEVRAVVLSGFGGINKVKVMRRSEPKPAEGEILVRVKACGLNFLDLMVRQGNLENPPKCPAVMGYECAGVVEALGEGVTGFEVGNHVLALSNLGSWCELVSVPAKHCFQIPMRMSFEDAAAFPINFLTAYIMLFEIGNLKKGKSVLVHSAGGGVGLAVAQLCKTVENVTVFGTASPHKHDTIKDHFDHLFLSGSDYTAEIRKISPSGVDIVLDCLCGDDTNKGIALLKPMGKYVLYGSSNIVTGETRSFFSSAKAWWQVDKVNPVKLYDENKTIGGFQLLRLLYDQNQHELIQETMTTLLDMFSNDRIKPVIDSCWAFEEVGEAMQKMHDHQNIGKLILDPGMDKTHKTPAETPDTSDADEVKGQQSEETAPAEATAKE</sequence>
<dbReference type="InterPro" id="IPR036291">
    <property type="entry name" value="NAD(P)-bd_dom_sf"/>
</dbReference>
<dbReference type="OrthoDB" id="203908at2759"/>
<dbReference type="Pfam" id="PF08240">
    <property type="entry name" value="ADH_N"/>
    <property type="match status" value="1"/>
</dbReference>
<gene>
    <name evidence="6" type="primary">LOC109473834</name>
</gene>
<dbReference type="GO" id="GO:0008270">
    <property type="term" value="F:zinc ion binding"/>
    <property type="evidence" value="ECO:0007669"/>
    <property type="project" value="InterPro"/>
</dbReference>
<dbReference type="GeneID" id="109473834"/>
<feature type="region of interest" description="Disordered" evidence="3">
    <location>
        <begin position="1"/>
        <end position="46"/>
    </location>
</feature>
<dbReference type="Pfam" id="PF13602">
    <property type="entry name" value="ADH_zinc_N_2"/>
    <property type="match status" value="1"/>
</dbReference>
<dbReference type="PROSITE" id="PS01162">
    <property type="entry name" value="QOR_ZETA_CRYSTAL"/>
    <property type="match status" value="1"/>
</dbReference>
<dbReference type="InterPro" id="IPR002364">
    <property type="entry name" value="Quin_OxRdtase/zeta-crystal_CS"/>
</dbReference>
<evidence type="ECO:0000256" key="2">
    <source>
        <dbReference type="ARBA" id="ARBA00023002"/>
    </source>
</evidence>
<evidence type="ECO:0000256" key="1">
    <source>
        <dbReference type="ARBA" id="ARBA00010371"/>
    </source>
</evidence>
<dbReference type="AlphaFoldDB" id="A0A6P4Z6E5"/>
<protein>
    <submittedName>
        <fullName evidence="6">Synaptic vesicle membrane protein VAT-1 homolog-like</fullName>
    </submittedName>
</protein>
<dbReference type="InterPro" id="IPR013154">
    <property type="entry name" value="ADH-like_N"/>
</dbReference>
<evidence type="ECO:0000313" key="5">
    <source>
        <dbReference type="Proteomes" id="UP000515135"/>
    </source>
</evidence>
<dbReference type="InterPro" id="IPR052100">
    <property type="entry name" value="SV-ATPase_mito-regulator"/>
</dbReference>
<dbReference type="SUPFAM" id="SSF50129">
    <property type="entry name" value="GroES-like"/>
    <property type="match status" value="1"/>
</dbReference>
<keyword evidence="5" id="KW-1185">Reference proteome</keyword>
<feature type="region of interest" description="Disordered" evidence="3">
    <location>
        <begin position="386"/>
        <end position="424"/>
    </location>
</feature>
<dbReference type="KEGG" id="bbel:109473834"/>
<feature type="compositionally biased region" description="Low complexity" evidence="3">
    <location>
        <begin position="413"/>
        <end position="424"/>
    </location>
</feature>
<dbReference type="SMART" id="SM00829">
    <property type="entry name" value="PKS_ER"/>
    <property type="match status" value="1"/>
</dbReference>
<evidence type="ECO:0000259" key="4">
    <source>
        <dbReference type="SMART" id="SM00829"/>
    </source>
</evidence>
<evidence type="ECO:0000256" key="3">
    <source>
        <dbReference type="SAM" id="MobiDB-lite"/>
    </source>
</evidence>
<name>A0A6P4Z6E5_BRABE</name>
<keyword evidence="2" id="KW-0560">Oxidoreductase</keyword>
<dbReference type="Gene3D" id="3.40.50.720">
    <property type="entry name" value="NAD(P)-binding Rossmann-like Domain"/>
    <property type="match status" value="1"/>
</dbReference>
<feature type="compositionally biased region" description="Basic and acidic residues" evidence="3">
    <location>
        <begin position="20"/>
        <end position="35"/>
    </location>
</feature>
<evidence type="ECO:0000313" key="6">
    <source>
        <dbReference type="RefSeq" id="XP_019629494.1"/>
    </source>
</evidence>
<proteinExistence type="inferred from homology"/>